<evidence type="ECO:0000256" key="1">
    <source>
        <dbReference type="ARBA" id="ARBA00004479"/>
    </source>
</evidence>
<sequence length="1285" mass="143326">MATSFRRNPLSSRIKALLTPQRLDRTLAESGAQTQFHASMGSASALERGKVDMSNWRKLDSRVLGLTQSMISSSSLIVLKILQGAGFDAYLVGGCVRDLLLNKVPKDFDVVTTATLKQIKKEFYRCLIVGQRFPICHVHVKGSVVELQTLIPAQLSFKEDCARILRGLRIAARLGLSLSKETEIAIHKLSSSIAKLSKKLFFNLDKLVTCDRPSDCRLWVGLLAFHLALVNHPQDALAVWTFASVLYHGTWKEGVKFAIEHAQALTSFIPEISEVHHNRTEDDNRTEDELAQRVTQLASLVQDSIGALTETDILVDKMSRFPDFLCSDVVFVPHKTAKDTARLFSVLVHDVEHYDSGRNSFNIDYELLRKGDEQEMRFVLGRIVMDTMSSGVVQESKFVEVEEKHKDWALTGENCDIAPPCVQTRHNVGKEDRKHSLSLANAYLQQDRVVKRHKLINEKCNLSENGIVKMKNSVATGESKKKYKQKPEMIEESEFPQVAKKHEKIVEKESRCTSLKEITQTQQNMGNLLSEEIDRNQLPPGSIKQQEVTFAVGAATSMASSAIYYLLLIFLSLLPFLPVSGASNITLSSSLTATTGENSSWISPSGDFAFGFRQVYNASIFLLAVWYEKLPDRTIVWHADTSTPVETGSKIDLSVDGFTLAGPQGQTLWKAQPSTTAAISHASMLDTGNFVLFSTGASNAVYAWQSFDYPTDTILPTQILPRGGMLYSRLTETNYSRGRFELRFTTDGNLELNPIAWPTEYRYTSYYSSGTASTTGNASESGFQLVFRQSDIYIEKGNGDTVQLWDSVLAPNYLSNYHRATLGHDGVFQQYTFPRSSDGDRFWSIVRRIPNNICELSNEVGSGACGFNSYCLGDSGNPDCRCPEGYSPMDPENKSGGCKPNFPLGCGVDDGGGSRNQEDLYELRRMDNVDWPRGEYETLYPYTQTQCEQSCLHDCSCAVAISSGGNTCKKKRLPLSNGRLNYGVAIIKVRKSTAITPPFTSGSDDDPKPNSKRENQILMWILFSGGSGLFNIVLLAAVISLVVLSRHRKKYNKLVVHDSDFPDTNLRIFTFKQLKEATDGFKEGLGSGSFGTVYKGVLTDGSKNQVAVKVLEKLIKDGEREFNAEVIAIGKTHHRNLVQLLGYCNEGPNRLLVYEFMSNGYVAPEWFKSAPVTAKVDVYSFGVMLLEIICCRKSVEIDFKDERVILTDWAYDCYKERRLDALVDNEEAAMRDIAMLRRWVKTALCCVQESPSKRPKMKMVIQMLEGYVEVPVPTCASSSFCLGVD</sequence>
<dbReference type="PANTHER" id="PTHR47976">
    <property type="entry name" value="G-TYPE LECTIN S-RECEPTOR-LIKE SERINE/THREONINE-PROTEIN KINASE SD2-5"/>
    <property type="match status" value="1"/>
</dbReference>
<dbReference type="EMBL" id="JACTNZ010000010">
    <property type="protein sequence ID" value="KAG5530041.1"/>
    <property type="molecule type" value="Genomic_DNA"/>
</dbReference>
<dbReference type="EC" id="2.7.11.1" evidence="3"/>
<dbReference type="PROSITE" id="PS50011">
    <property type="entry name" value="PROTEIN_KINASE_DOM"/>
    <property type="match status" value="1"/>
</dbReference>
<keyword evidence="20" id="KW-0694">RNA-binding</keyword>
<evidence type="ECO:0000256" key="19">
    <source>
        <dbReference type="PROSITE-ProRule" id="PRU10141"/>
    </source>
</evidence>
<evidence type="ECO:0000256" key="18">
    <source>
        <dbReference type="ARBA" id="ARBA00048679"/>
    </source>
</evidence>
<dbReference type="InterPro" id="IPR000719">
    <property type="entry name" value="Prot_kinase_dom"/>
</dbReference>
<dbReference type="InterPro" id="IPR001480">
    <property type="entry name" value="Bulb-type_lectin_dom"/>
</dbReference>
<name>A0AAV6IMW0_9ERIC</name>
<evidence type="ECO:0000256" key="10">
    <source>
        <dbReference type="ARBA" id="ARBA00022777"/>
    </source>
</evidence>
<dbReference type="PROSITE" id="PS50927">
    <property type="entry name" value="BULB_LECTIN"/>
    <property type="match status" value="1"/>
</dbReference>
<accession>A0AAV6IMW0</accession>
<evidence type="ECO:0000313" key="24">
    <source>
        <dbReference type="EMBL" id="KAG5530041.1"/>
    </source>
</evidence>
<dbReference type="SUPFAM" id="SSF56112">
    <property type="entry name" value="Protein kinase-like (PK-like)"/>
    <property type="match status" value="1"/>
</dbReference>
<dbReference type="SUPFAM" id="SSF51110">
    <property type="entry name" value="alpha-D-mannose-specific plant lectins"/>
    <property type="match status" value="1"/>
</dbReference>
<dbReference type="GO" id="GO:0001680">
    <property type="term" value="P:tRNA 3'-terminal CCA addition"/>
    <property type="evidence" value="ECO:0007669"/>
    <property type="project" value="UniProtKB-ARBA"/>
</dbReference>
<dbReference type="Pfam" id="PF08276">
    <property type="entry name" value="PAN_2"/>
    <property type="match status" value="1"/>
</dbReference>
<evidence type="ECO:0000256" key="21">
    <source>
        <dbReference type="SAM" id="Phobius"/>
    </source>
</evidence>
<comment type="caution">
    <text evidence="24">The sequence shown here is derived from an EMBL/GenBank/DDBJ whole genome shotgun (WGS) entry which is preliminary data.</text>
</comment>
<proteinExistence type="inferred from homology"/>
<comment type="catalytic activity">
    <reaction evidence="18">
        <text>L-seryl-[protein] + ATP = O-phospho-L-seryl-[protein] + ADP + H(+)</text>
        <dbReference type="Rhea" id="RHEA:17989"/>
        <dbReference type="Rhea" id="RHEA-COMP:9863"/>
        <dbReference type="Rhea" id="RHEA-COMP:11604"/>
        <dbReference type="ChEBI" id="CHEBI:15378"/>
        <dbReference type="ChEBI" id="CHEBI:29999"/>
        <dbReference type="ChEBI" id="CHEBI:30616"/>
        <dbReference type="ChEBI" id="CHEBI:83421"/>
        <dbReference type="ChEBI" id="CHEBI:456216"/>
        <dbReference type="EC" id="2.7.11.1"/>
    </reaction>
</comment>
<dbReference type="Pfam" id="PF01743">
    <property type="entry name" value="PolyA_pol"/>
    <property type="match status" value="1"/>
</dbReference>
<evidence type="ECO:0000256" key="6">
    <source>
        <dbReference type="ARBA" id="ARBA00022679"/>
    </source>
</evidence>
<dbReference type="Gene3D" id="3.30.460.10">
    <property type="entry name" value="Beta Polymerase, domain 2"/>
    <property type="match status" value="1"/>
</dbReference>
<evidence type="ECO:0000256" key="11">
    <source>
        <dbReference type="ARBA" id="ARBA00022840"/>
    </source>
</evidence>
<organism evidence="24 25">
    <name type="scientific">Rhododendron griersonianum</name>
    <dbReference type="NCBI Taxonomy" id="479676"/>
    <lineage>
        <taxon>Eukaryota</taxon>
        <taxon>Viridiplantae</taxon>
        <taxon>Streptophyta</taxon>
        <taxon>Embryophyta</taxon>
        <taxon>Tracheophyta</taxon>
        <taxon>Spermatophyta</taxon>
        <taxon>Magnoliopsida</taxon>
        <taxon>eudicotyledons</taxon>
        <taxon>Gunneridae</taxon>
        <taxon>Pentapetalae</taxon>
        <taxon>asterids</taxon>
        <taxon>Ericales</taxon>
        <taxon>Ericaceae</taxon>
        <taxon>Ericoideae</taxon>
        <taxon>Rhodoreae</taxon>
        <taxon>Rhododendron</taxon>
    </lineage>
</organism>
<keyword evidence="15" id="KW-0675">Receptor</keyword>
<protein>
    <recommendedName>
        <fullName evidence="3">non-specific serine/threonine protein kinase</fullName>
        <ecNumber evidence="3">2.7.11.1</ecNumber>
    </recommendedName>
</protein>
<keyword evidence="12 21" id="KW-1133">Transmembrane helix</keyword>
<dbReference type="FunFam" id="3.30.200.20:FF:000059">
    <property type="entry name" value="S-receptor-like serine/threonine-protein kinase"/>
    <property type="match status" value="1"/>
</dbReference>
<keyword evidence="7 21" id="KW-0812">Transmembrane</keyword>
<dbReference type="Gene3D" id="1.10.510.10">
    <property type="entry name" value="Transferase(Phosphotransferase) domain 1"/>
    <property type="match status" value="1"/>
</dbReference>
<evidence type="ECO:0000313" key="25">
    <source>
        <dbReference type="Proteomes" id="UP000823749"/>
    </source>
</evidence>
<evidence type="ECO:0000259" key="23">
    <source>
        <dbReference type="PROSITE" id="PS50927"/>
    </source>
</evidence>
<keyword evidence="5" id="KW-0245">EGF-like domain</keyword>
<feature type="binding site" evidence="19">
    <location>
        <position position="1109"/>
    </location>
    <ligand>
        <name>ATP</name>
        <dbReference type="ChEBI" id="CHEBI:30616"/>
    </ligand>
</feature>
<evidence type="ECO:0000256" key="3">
    <source>
        <dbReference type="ARBA" id="ARBA00012513"/>
    </source>
</evidence>
<dbReference type="SUPFAM" id="SSF81301">
    <property type="entry name" value="Nucleotidyltransferase"/>
    <property type="match status" value="1"/>
</dbReference>
<dbReference type="GO" id="GO:0005524">
    <property type="term" value="F:ATP binding"/>
    <property type="evidence" value="ECO:0007669"/>
    <property type="project" value="UniProtKB-UniRule"/>
</dbReference>
<dbReference type="InterPro" id="IPR036426">
    <property type="entry name" value="Bulb-type_lectin_dom_sf"/>
</dbReference>
<dbReference type="InterPro" id="IPR003609">
    <property type="entry name" value="Pan_app"/>
</dbReference>
<evidence type="ECO:0000256" key="12">
    <source>
        <dbReference type="ARBA" id="ARBA00022989"/>
    </source>
</evidence>
<evidence type="ECO:0000256" key="14">
    <source>
        <dbReference type="ARBA" id="ARBA00023157"/>
    </source>
</evidence>
<dbReference type="GO" id="GO:0003723">
    <property type="term" value="F:RNA binding"/>
    <property type="evidence" value="ECO:0007669"/>
    <property type="project" value="UniProtKB-KW"/>
</dbReference>
<dbReference type="InterPro" id="IPR017441">
    <property type="entry name" value="Protein_kinase_ATP_BS"/>
</dbReference>
<evidence type="ECO:0000256" key="16">
    <source>
        <dbReference type="ARBA" id="ARBA00023180"/>
    </source>
</evidence>
<dbReference type="Gene3D" id="1.10.110.30">
    <property type="match status" value="1"/>
</dbReference>
<dbReference type="Proteomes" id="UP000823749">
    <property type="component" value="Chromosome 10"/>
</dbReference>
<keyword evidence="14" id="KW-1015">Disulfide bond</keyword>
<keyword evidence="6 20" id="KW-0808">Transferase</keyword>
<feature type="domain" description="Bulb-type lectin" evidence="23">
    <location>
        <begin position="586"/>
        <end position="705"/>
    </location>
</feature>
<comment type="similarity">
    <text evidence="2 20">Belongs to the tRNA nucleotidyltransferase/poly(A) polymerase family.</text>
</comment>
<evidence type="ECO:0000256" key="13">
    <source>
        <dbReference type="ARBA" id="ARBA00023136"/>
    </source>
</evidence>
<evidence type="ECO:0000256" key="9">
    <source>
        <dbReference type="ARBA" id="ARBA00022741"/>
    </source>
</evidence>
<dbReference type="InterPro" id="IPR011009">
    <property type="entry name" value="Kinase-like_dom_sf"/>
</dbReference>
<dbReference type="Gene3D" id="3.30.200.20">
    <property type="entry name" value="Phosphorylase Kinase, domain 1"/>
    <property type="match status" value="1"/>
</dbReference>
<keyword evidence="10" id="KW-0418">Kinase</keyword>
<dbReference type="Pfam" id="PF01453">
    <property type="entry name" value="B_lectin"/>
    <property type="match status" value="1"/>
</dbReference>
<dbReference type="CDD" id="cd01098">
    <property type="entry name" value="PAN_AP_plant"/>
    <property type="match status" value="1"/>
</dbReference>
<evidence type="ECO:0000256" key="20">
    <source>
        <dbReference type="RuleBase" id="RU003953"/>
    </source>
</evidence>
<keyword evidence="16" id="KW-0325">Glycoprotein</keyword>
<evidence type="ECO:0000256" key="2">
    <source>
        <dbReference type="ARBA" id="ARBA00007265"/>
    </source>
</evidence>
<keyword evidence="25" id="KW-1185">Reference proteome</keyword>
<dbReference type="PANTHER" id="PTHR47976:SF78">
    <property type="entry name" value="RECEPTOR-LIKE SERINE_THREONINE-PROTEIN KINASE"/>
    <property type="match status" value="1"/>
</dbReference>
<keyword evidence="13 21" id="KW-0472">Membrane</keyword>
<gene>
    <name evidence="24" type="ORF">RHGRI_030414</name>
</gene>
<keyword evidence="11 19" id="KW-0067">ATP-binding</keyword>
<dbReference type="FunFam" id="2.90.10.10:FF:000013">
    <property type="entry name" value="G-type lectin S-receptor-like serine/threonine-protein kinase LECRK1"/>
    <property type="match status" value="1"/>
</dbReference>
<dbReference type="GO" id="GO:0016020">
    <property type="term" value="C:membrane"/>
    <property type="evidence" value="ECO:0007669"/>
    <property type="project" value="UniProtKB-SubCell"/>
</dbReference>
<dbReference type="FunFam" id="2.90.10.30:FF:000001">
    <property type="entry name" value="Serine/threonine-protein kinase"/>
    <property type="match status" value="1"/>
</dbReference>
<feature type="transmembrane region" description="Helical" evidence="21">
    <location>
        <begin position="1017"/>
        <end position="1044"/>
    </location>
</feature>
<dbReference type="SUPFAM" id="SSF81891">
    <property type="entry name" value="Poly A polymerase C-terminal region-like"/>
    <property type="match status" value="1"/>
</dbReference>
<comment type="catalytic activity">
    <reaction evidence="17">
        <text>L-threonyl-[protein] + ATP = O-phospho-L-threonyl-[protein] + ADP + H(+)</text>
        <dbReference type="Rhea" id="RHEA:46608"/>
        <dbReference type="Rhea" id="RHEA-COMP:11060"/>
        <dbReference type="Rhea" id="RHEA-COMP:11605"/>
        <dbReference type="ChEBI" id="CHEBI:15378"/>
        <dbReference type="ChEBI" id="CHEBI:30013"/>
        <dbReference type="ChEBI" id="CHEBI:30616"/>
        <dbReference type="ChEBI" id="CHEBI:61977"/>
        <dbReference type="ChEBI" id="CHEBI:456216"/>
        <dbReference type="EC" id="2.7.11.1"/>
    </reaction>
</comment>
<reference evidence="24" key="1">
    <citation type="submission" date="2020-08" db="EMBL/GenBank/DDBJ databases">
        <title>Plant Genome Project.</title>
        <authorList>
            <person name="Zhang R.-G."/>
        </authorList>
    </citation>
    <scope>NUCLEOTIDE SEQUENCE</scope>
    <source>
        <strain evidence="24">WSP0</strain>
        <tissue evidence="24">Leaf</tissue>
    </source>
</reference>
<evidence type="ECO:0000256" key="5">
    <source>
        <dbReference type="ARBA" id="ARBA00022536"/>
    </source>
</evidence>
<evidence type="ECO:0000256" key="8">
    <source>
        <dbReference type="ARBA" id="ARBA00022729"/>
    </source>
</evidence>
<dbReference type="GO" id="GO:0004674">
    <property type="term" value="F:protein serine/threonine kinase activity"/>
    <property type="evidence" value="ECO:0007669"/>
    <property type="project" value="UniProtKB-KW"/>
</dbReference>
<dbReference type="InterPro" id="IPR051343">
    <property type="entry name" value="G-type_lectin_kinases/EP1-like"/>
</dbReference>
<dbReference type="GO" id="GO:0016779">
    <property type="term" value="F:nucleotidyltransferase activity"/>
    <property type="evidence" value="ECO:0007669"/>
    <property type="project" value="InterPro"/>
</dbReference>
<dbReference type="Gene3D" id="2.90.10.10">
    <property type="entry name" value="Bulb-type lectin domain"/>
    <property type="match status" value="1"/>
</dbReference>
<evidence type="ECO:0000259" key="22">
    <source>
        <dbReference type="PROSITE" id="PS50011"/>
    </source>
</evidence>
<comment type="subcellular location">
    <subcellularLocation>
        <location evidence="1">Membrane</location>
        <topology evidence="1">Single-pass type I membrane protein</topology>
    </subcellularLocation>
</comment>
<dbReference type="InterPro" id="IPR001245">
    <property type="entry name" value="Ser-Thr/Tyr_kinase_cat_dom"/>
</dbReference>
<keyword evidence="9 19" id="KW-0547">Nucleotide-binding</keyword>
<dbReference type="InterPro" id="IPR043519">
    <property type="entry name" value="NT_sf"/>
</dbReference>
<evidence type="ECO:0000256" key="7">
    <source>
        <dbReference type="ARBA" id="ARBA00022692"/>
    </source>
</evidence>
<evidence type="ECO:0000256" key="4">
    <source>
        <dbReference type="ARBA" id="ARBA00022527"/>
    </source>
</evidence>
<evidence type="ECO:0000256" key="17">
    <source>
        <dbReference type="ARBA" id="ARBA00047899"/>
    </source>
</evidence>
<dbReference type="Pfam" id="PF07714">
    <property type="entry name" value="PK_Tyr_Ser-Thr"/>
    <property type="match status" value="2"/>
</dbReference>
<dbReference type="Gene3D" id="2.90.10.30">
    <property type="match status" value="1"/>
</dbReference>
<dbReference type="SMART" id="SM00108">
    <property type="entry name" value="B_lectin"/>
    <property type="match status" value="1"/>
</dbReference>
<dbReference type="PROSITE" id="PS00107">
    <property type="entry name" value="PROTEIN_KINASE_ATP"/>
    <property type="match status" value="1"/>
</dbReference>
<keyword evidence="8" id="KW-0732">Signal</keyword>
<evidence type="ECO:0000256" key="15">
    <source>
        <dbReference type="ARBA" id="ARBA00023170"/>
    </source>
</evidence>
<dbReference type="InterPro" id="IPR002646">
    <property type="entry name" value="PolA_pol_head_dom"/>
</dbReference>
<keyword evidence="4" id="KW-0723">Serine/threonine-protein kinase</keyword>
<feature type="domain" description="Protein kinase" evidence="22">
    <location>
        <begin position="1079"/>
        <end position="1285"/>
    </location>
</feature>